<accession>A0A261FRI8</accession>
<dbReference type="PROSITE" id="PS00061">
    <property type="entry name" value="ADH_SHORT"/>
    <property type="match status" value="1"/>
</dbReference>
<comment type="similarity">
    <text evidence="1">Belongs to the short-chain dehydrogenases/reductases (SDR) family.</text>
</comment>
<proteinExistence type="inferred from homology"/>
<evidence type="ECO:0000313" key="5">
    <source>
        <dbReference type="Proteomes" id="UP000216352"/>
    </source>
</evidence>
<dbReference type="PRINTS" id="PR00081">
    <property type="entry name" value="GDHRDH"/>
</dbReference>
<keyword evidence="5" id="KW-1185">Reference proteome</keyword>
<dbReference type="SUPFAM" id="SSF51735">
    <property type="entry name" value="NAD(P)-binding Rossmann-fold domains"/>
    <property type="match status" value="1"/>
</dbReference>
<dbReference type="Pfam" id="PF00106">
    <property type="entry name" value="adh_short"/>
    <property type="match status" value="1"/>
</dbReference>
<name>A0A261FRI8_9BIFI</name>
<reference evidence="4 5" key="1">
    <citation type="journal article" date="2017" name="BMC Genomics">
        <title>Comparative genomic and phylogenomic analyses of the Bifidobacteriaceae family.</title>
        <authorList>
            <person name="Lugli G.A."/>
            <person name="Milani C."/>
            <person name="Turroni F."/>
            <person name="Duranti S."/>
            <person name="Mancabelli L."/>
            <person name="Mangifesta M."/>
            <person name="Ferrario C."/>
            <person name="Modesto M."/>
            <person name="Mattarelli P."/>
            <person name="Jiri K."/>
            <person name="van Sinderen D."/>
            <person name="Ventura M."/>
        </authorList>
    </citation>
    <scope>NUCLEOTIDE SEQUENCE [LARGE SCALE GENOMIC DNA]</scope>
    <source>
        <strain evidence="4 5">DSM 28807</strain>
    </source>
</reference>
<dbReference type="GO" id="GO:0016491">
    <property type="term" value="F:oxidoreductase activity"/>
    <property type="evidence" value="ECO:0007669"/>
    <property type="project" value="UniProtKB-KW"/>
</dbReference>
<dbReference type="SMART" id="SM00822">
    <property type="entry name" value="PKS_KR"/>
    <property type="match status" value="1"/>
</dbReference>
<dbReference type="InterPro" id="IPR002347">
    <property type="entry name" value="SDR_fam"/>
</dbReference>
<dbReference type="RefSeq" id="WP_072723770.1">
    <property type="nucleotide sequence ID" value="NZ_BDIS01000002.1"/>
</dbReference>
<evidence type="ECO:0000313" key="4">
    <source>
        <dbReference type="EMBL" id="OZG61794.1"/>
    </source>
</evidence>
<dbReference type="GO" id="GO:0016020">
    <property type="term" value="C:membrane"/>
    <property type="evidence" value="ECO:0007669"/>
    <property type="project" value="TreeGrafter"/>
</dbReference>
<evidence type="ECO:0000256" key="1">
    <source>
        <dbReference type="ARBA" id="ARBA00006484"/>
    </source>
</evidence>
<protein>
    <submittedName>
        <fullName evidence="4">SDR family oxidoreductase</fullName>
    </submittedName>
</protein>
<keyword evidence="2" id="KW-0560">Oxidoreductase</keyword>
<dbReference type="EMBL" id="MWWX01000008">
    <property type="protein sequence ID" value="OZG61794.1"/>
    <property type="molecule type" value="Genomic_DNA"/>
</dbReference>
<dbReference type="PANTHER" id="PTHR44196">
    <property type="entry name" value="DEHYDROGENASE/REDUCTASE SDR FAMILY MEMBER 7B"/>
    <property type="match status" value="1"/>
</dbReference>
<evidence type="ECO:0000256" key="2">
    <source>
        <dbReference type="ARBA" id="ARBA00023002"/>
    </source>
</evidence>
<organism evidence="4 5">
    <name type="scientific">Bifidobacterium lemurum</name>
    <dbReference type="NCBI Taxonomy" id="1603886"/>
    <lineage>
        <taxon>Bacteria</taxon>
        <taxon>Bacillati</taxon>
        <taxon>Actinomycetota</taxon>
        <taxon>Actinomycetes</taxon>
        <taxon>Bifidobacteriales</taxon>
        <taxon>Bifidobacteriaceae</taxon>
        <taxon>Bifidobacterium</taxon>
    </lineage>
</organism>
<dbReference type="OrthoDB" id="158573at2"/>
<dbReference type="InterPro" id="IPR020904">
    <property type="entry name" value="Sc_DH/Rdtase_CS"/>
</dbReference>
<sequence>MEGRLAVVTGAGGGVGRATARLLKNDWEVIATARNHQDLQALEDLGVTAVNCDVRNRSSIKELADIVAGRPVDALIHAAAVSHTAPAVDSDETMWEVMLSTNVIGPAMLTSALIDNLRKAKGTVVFINSGAGERGVPLHAVYAASKHALRGYANTLRMEESPNGIRVSAIYPGQINTGMLRTINSEMGLAFEPEHYIDPVTVARAIQFVVEATDDVHISNMDLRPRVEVSPKFNV</sequence>
<dbReference type="InterPro" id="IPR057326">
    <property type="entry name" value="KR_dom"/>
</dbReference>
<dbReference type="PANTHER" id="PTHR44196:SF1">
    <property type="entry name" value="DEHYDROGENASE_REDUCTASE SDR FAMILY MEMBER 7B"/>
    <property type="match status" value="1"/>
</dbReference>
<gene>
    <name evidence="4" type="ORF">BLEM_1331</name>
</gene>
<dbReference type="Gene3D" id="3.40.50.720">
    <property type="entry name" value="NAD(P)-binding Rossmann-like Domain"/>
    <property type="match status" value="1"/>
</dbReference>
<dbReference type="NCBIfam" id="NF006073">
    <property type="entry name" value="PRK08219.1"/>
    <property type="match status" value="1"/>
</dbReference>
<comment type="caution">
    <text evidence="4">The sequence shown here is derived from an EMBL/GenBank/DDBJ whole genome shotgun (WGS) entry which is preliminary data.</text>
</comment>
<dbReference type="AlphaFoldDB" id="A0A261FRI8"/>
<dbReference type="Proteomes" id="UP000216352">
    <property type="component" value="Unassembled WGS sequence"/>
</dbReference>
<evidence type="ECO:0000259" key="3">
    <source>
        <dbReference type="SMART" id="SM00822"/>
    </source>
</evidence>
<feature type="domain" description="Ketoreductase" evidence="3">
    <location>
        <begin position="4"/>
        <end position="174"/>
    </location>
</feature>
<dbReference type="STRING" id="1603886.GCA_001895165_00263"/>
<dbReference type="InterPro" id="IPR036291">
    <property type="entry name" value="NAD(P)-bd_dom_sf"/>
</dbReference>